<sequence>MSVLLLVRHGQASFGKRDYDQLSEIGLRQAAALGRALRARGVAPERIVTGAMKRHQQTARTMRAAAGWRMEIEEDPGWDEYDHDAILRAYRPAYRHRSVLMADMARTLHPRRAFQSVFTAAVERWTSGEFADYEESFQGFRARVAEASERCLDRDGMTIAVTSGGPVASIATGLLGDHADVWTRLQEVCMNSSVTKVVAGQGDSPTLVSFNDHSHLESQPELMTYR</sequence>
<dbReference type="InterPro" id="IPR029033">
    <property type="entry name" value="His_PPase_superfam"/>
</dbReference>
<evidence type="ECO:0000313" key="3">
    <source>
        <dbReference type="Proteomes" id="UP000744769"/>
    </source>
</evidence>
<name>A0A967AZW6_9MICO</name>
<dbReference type="RefSeq" id="WP_166195008.1">
    <property type="nucleotide sequence ID" value="NZ_JAAOIV010000004.1"/>
</dbReference>
<accession>A0A967AZW6</accession>
<dbReference type="SMART" id="SM00855">
    <property type="entry name" value="PGAM"/>
    <property type="match status" value="1"/>
</dbReference>
<reference evidence="2" key="1">
    <citation type="submission" date="2020-03" db="EMBL/GenBank/DDBJ databases">
        <title>Draft sequencing of Calidifontibacter sp. DB0510.</title>
        <authorList>
            <person name="Kim D.-U."/>
        </authorList>
    </citation>
    <scope>NUCLEOTIDE SEQUENCE</scope>
    <source>
        <strain evidence="2">DB0510</strain>
    </source>
</reference>
<comment type="caution">
    <text evidence="2">The sequence shown here is derived from an EMBL/GenBank/DDBJ whole genome shotgun (WGS) entry which is preliminary data.</text>
</comment>
<dbReference type="AlphaFoldDB" id="A0A967AZW6"/>
<evidence type="ECO:0000313" key="2">
    <source>
        <dbReference type="EMBL" id="NHN55449.1"/>
    </source>
</evidence>
<keyword evidence="1" id="KW-0378">Hydrolase</keyword>
<dbReference type="PANTHER" id="PTHR20935:SF0">
    <property type="entry name" value="SERINE_THREONINE-PROTEIN PHOSPHATASE PGAM5, MITOCHONDRIAL"/>
    <property type="match status" value="1"/>
</dbReference>
<dbReference type="Pfam" id="PF00300">
    <property type="entry name" value="His_Phos_1"/>
    <property type="match status" value="2"/>
</dbReference>
<dbReference type="GO" id="GO:0016787">
    <property type="term" value="F:hydrolase activity"/>
    <property type="evidence" value="ECO:0007669"/>
    <property type="project" value="UniProtKB-KW"/>
</dbReference>
<dbReference type="InterPro" id="IPR013078">
    <property type="entry name" value="His_Pase_superF_clade-1"/>
</dbReference>
<dbReference type="SUPFAM" id="SSF53254">
    <property type="entry name" value="Phosphoglycerate mutase-like"/>
    <property type="match status" value="1"/>
</dbReference>
<organism evidence="2 3">
    <name type="scientific">Metallococcus carri</name>
    <dbReference type="NCBI Taxonomy" id="1656884"/>
    <lineage>
        <taxon>Bacteria</taxon>
        <taxon>Bacillati</taxon>
        <taxon>Actinomycetota</taxon>
        <taxon>Actinomycetes</taxon>
        <taxon>Micrococcales</taxon>
        <taxon>Dermacoccaceae</taxon>
        <taxon>Metallococcus</taxon>
    </lineage>
</organism>
<gene>
    <name evidence="2" type="ORF">G9U51_06585</name>
</gene>
<evidence type="ECO:0000256" key="1">
    <source>
        <dbReference type="ARBA" id="ARBA00022801"/>
    </source>
</evidence>
<dbReference type="Proteomes" id="UP000744769">
    <property type="component" value="Unassembled WGS sequence"/>
</dbReference>
<proteinExistence type="predicted"/>
<protein>
    <submittedName>
        <fullName evidence="2">Histidine phosphatase family protein</fullName>
    </submittedName>
</protein>
<dbReference type="Gene3D" id="3.40.50.1240">
    <property type="entry name" value="Phosphoglycerate mutase-like"/>
    <property type="match status" value="1"/>
</dbReference>
<dbReference type="InterPro" id="IPR051021">
    <property type="entry name" value="Mito_Ser/Thr_phosphatase"/>
</dbReference>
<keyword evidence="3" id="KW-1185">Reference proteome</keyword>
<dbReference type="EMBL" id="JAAOIV010000004">
    <property type="protein sequence ID" value="NHN55449.1"/>
    <property type="molecule type" value="Genomic_DNA"/>
</dbReference>
<dbReference type="PANTHER" id="PTHR20935">
    <property type="entry name" value="PHOSPHOGLYCERATE MUTASE-RELATED"/>
    <property type="match status" value="1"/>
</dbReference>